<accession>A0ABS5STD5</accession>
<dbReference type="PANTHER" id="PTHR36307">
    <property type="entry name" value="FLAGELLA BASAL BODY P-RING FORMATION PROTEIN FLGA"/>
    <property type="match status" value="1"/>
</dbReference>
<dbReference type="Gene3D" id="2.30.30.760">
    <property type="match status" value="1"/>
</dbReference>
<feature type="domain" description="Flagella basal body P-ring formation protein FlgA SAF" evidence="2">
    <location>
        <begin position="94"/>
        <end position="211"/>
    </location>
</feature>
<dbReference type="Pfam" id="PF13144">
    <property type="entry name" value="ChapFlgA"/>
    <property type="match status" value="1"/>
</dbReference>
<keyword evidence="1" id="KW-0732">Signal</keyword>
<dbReference type="InterPro" id="IPR017585">
    <property type="entry name" value="SAF_FlgA"/>
</dbReference>
<name>A0ABS5STD5_9GAMM</name>
<keyword evidence="3" id="KW-0282">Flagellum</keyword>
<comment type="caution">
    <text evidence="3">The sequence shown here is derived from an EMBL/GenBank/DDBJ whole genome shotgun (WGS) entry which is preliminary data.</text>
</comment>
<dbReference type="Proteomes" id="UP000790096">
    <property type="component" value="Unassembled WGS sequence"/>
</dbReference>
<comment type="function">
    <text evidence="1">Involved in the assembly process of the P-ring formation. It may associate with FlgF on the rod constituting a structure essential for the P-ring assembly or may act as a modulator protein for the P-ring assembly.</text>
</comment>
<keyword evidence="3" id="KW-0969">Cilium</keyword>
<keyword evidence="4" id="KW-1185">Reference proteome</keyword>
<keyword evidence="3" id="KW-0966">Cell projection</keyword>
<comment type="subcellular location">
    <subcellularLocation>
        <location evidence="1">Periplasm</location>
    </subcellularLocation>
</comment>
<protein>
    <recommendedName>
        <fullName evidence="1">Flagella basal body P-ring formation protein FlgA</fullName>
    </recommendedName>
</protein>
<evidence type="ECO:0000259" key="2">
    <source>
        <dbReference type="Pfam" id="PF13144"/>
    </source>
</evidence>
<proteinExistence type="inferred from homology"/>
<evidence type="ECO:0000256" key="1">
    <source>
        <dbReference type="RuleBase" id="RU362063"/>
    </source>
</evidence>
<organism evidence="3 4">
    <name type="scientific">Rosenbergiella gaditana</name>
    <dbReference type="NCBI Taxonomy" id="2726987"/>
    <lineage>
        <taxon>Bacteria</taxon>
        <taxon>Pseudomonadati</taxon>
        <taxon>Pseudomonadota</taxon>
        <taxon>Gammaproteobacteria</taxon>
        <taxon>Enterobacterales</taxon>
        <taxon>Erwiniaceae</taxon>
        <taxon>Rosenbergiella</taxon>
    </lineage>
</organism>
<dbReference type="InterPro" id="IPR039246">
    <property type="entry name" value="Flagellar_FlgA"/>
</dbReference>
<feature type="signal peptide" evidence="1">
    <location>
        <begin position="1"/>
        <end position="18"/>
    </location>
</feature>
<dbReference type="PANTHER" id="PTHR36307:SF1">
    <property type="entry name" value="FLAGELLA BASAL BODY P-RING FORMATION PROTEIN FLGA"/>
    <property type="match status" value="1"/>
</dbReference>
<sequence length="214" mass="23889">MKFLWIGLGWMVAMQASADPLSAQVLAFFKQREPDYAQTLQVEMLWETPKTLSCSTPSFSLPSNSRRWGTLTLSARCRQQVAILRVSVKVSGKYYRNKQRLQQGSLLTVDNIETRFGRLDKLPVNSWLTPLPLPLLALQTLPAGTILTKNQFRKPWIIKQGQSVPITLVGNGFHIAGRGTALDNAAINQSLRIRLDNGQRLTATVNANGELMVK</sequence>
<dbReference type="RefSeq" id="WP_214235947.1">
    <property type="nucleotide sequence ID" value="NZ_JABBFR010000002.1"/>
</dbReference>
<feature type="chain" id="PRO_5044964736" description="Flagella basal body P-ring formation protein FlgA" evidence="1">
    <location>
        <begin position="19"/>
        <end position="214"/>
    </location>
</feature>
<dbReference type="EMBL" id="JABBFR010000002">
    <property type="protein sequence ID" value="MBT0723349.1"/>
    <property type="molecule type" value="Genomic_DNA"/>
</dbReference>
<dbReference type="NCBIfam" id="TIGR03170">
    <property type="entry name" value="flgA_cterm"/>
    <property type="match status" value="1"/>
</dbReference>
<evidence type="ECO:0000313" key="3">
    <source>
        <dbReference type="EMBL" id="MBT0723349.1"/>
    </source>
</evidence>
<keyword evidence="1" id="KW-1005">Bacterial flagellum biogenesis</keyword>
<evidence type="ECO:0000313" key="4">
    <source>
        <dbReference type="Proteomes" id="UP000790096"/>
    </source>
</evidence>
<gene>
    <name evidence="3" type="primary">flgA</name>
    <name evidence="3" type="ORF">HH682_02585</name>
</gene>
<reference evidence="3 4" key="1">
    <citation type="submission" date="2020-04" db="EMBL/GenBank/DDBJ databases">
        <title>Genome sequencing of Rosenbergiella species.</title>
        <authorList>
            <person name="Alvarez-Perez S."/>
            <person name="Lievens B."/>
        </authorList>
    </citation>
    <scope>NUCLEOTIDE SEQUENCE [LARGE SCALE GENOMIC DNA]</scope>
    <source>
        <strain evidence="3 4">S61</strain>
    </source>
</reference>
<comment type="similarity">
    <text evidence="1">Belongs to the FlgA family.</text>
</comment>
<keyword evidence="1" id="KW-0574">Periplasm</keyword>